<sequence>MKCIALSRNVTVNECARAQKEIPRKFCDGCEYTSDAIANLANKKPEKTGARVHPKHTIYITKKINDQLLKAAKTYNMNPRDFIISVLSEKLKALNP</sequence>
<dbReference type="AlphaFoldDB" id="A0A6M3IYC2"/>
<organism evidence="1">
    <name type="scientific">viral metagenome</name>
    <dbReference type="NCBI Taxonomy" id="1070528"/>
    <lineage>
        <taxon>unclassified sequences</taxon>
        <taxon>metagenomes</taxon>
        <taxon>organismal metagenomes</taxon>
    </lineage>
</organism>
<evidence type="ECO:0000313" key="1">
    <source>
        <dbReference type="EMBL" id="QJA62318.1"/>
    </source>
</evidence>
<name>A0A6M3IYC2_9ZZZZ</name>
<proteinExistence type="predicted"/>
<dbReference type="EMBL" id="MT141467">
    <property type="protein sequence ID" value="QJA62318.1"/>
    <property type="molecule type" value="Genomic_DNA"/>
</dbReference>
<accession>A0A6M3IYC2</accession>
<protein>
    <submittedName>
        <fullName evidence="1">Uncharacterized protein</fullName>
    </submittedName>
</protein>
<gene>
    <name evidence="1" type="ORF">MM415B00797_0033</name>
</gene>
<reference evidence="1" key="1">
    <citation type="submission" date="2020-03" db="EMBL/GenBank/DDBJ databases">
        <title>The deep terrestrial virosphere.</title>
        <authorList>
            <person name="Holmfeldt K."/>
            <person name="Nilsson E."/>
            <person name="Simone D."/>
            <person name="Lopez-Fernandez M."/>
            <person name="Wu X."/>
            <person name="de Brujin I."/>
            <person name="Lundin D."/>
            <person name="Andersson A."/>
            <person name="Bertilsson S."/>
            <person name="Dopson M."/>
        </authorList>
    </citation>
    <scope>NUCLEOTIDE SEQUENCE</scope>
    <source>
        <strain evidence="1">MM415B00797</strain>
    </source>
</reference>